<name>A0A6C0DJ17_9ZZZZ</name>
<reference evidence="3" key="1">
    <citation type="journal article" date="2020" name="Nature">
        <title>Giant virus diversity and host interactions through global metagenomics.</title>
        <authorList>
            <person name="Schulz F."/>
            <person name="Roux S."/>
            <person name="Paez-Espino D."/>
            <person name="Jungbluth S."/>
            <person name="Walsh D.A."/>
            <person name="Denef V.J."/>
            <person name="McMahon K.D."/>
            <person name="Konstantinidis K.T."/>
            <person name="Eloe-Fadrosh E.A."/>
            <person name="Kyrpides N.C."/>
            <person name="Woyke T."/>
        </authorList>
    </citation>
    <scope>NUCLEOTIDE SEQUENCE</scope>
    <source>
        <strain evidence="3">GVMAG-M-3300023174-189</strain>
    </source>
</reference>
<dbReference type="EMBL" id="MN739626">
    <property type="protein sequence ID" value="QHT16563.1"/>
    <property type="molecule type" value="Genomic_DNA"/>
</dbReference>
<evidence type="ECO:0000313" key="3">
    <source>
        <dbReference type="EMBL" id="QHT16563.1"/>
    </source>
</evidence>
<organism evidence="3">
    <name type="scientific">viral metagenome</name>
    <dbReference type="NCBI Taxonomy" id="1070528"/>
    <lineage>
        <taxon>unclassified sequences</taxon>
        <taxon>metagenomes</taxon>
        <taxon>organismal metagenomes</taxon>
    </lineage>
</organism>
<keyword evidence="1" id="KW-0812">Transmembrane</keyword>
<feature type="transmembrane region" description="Helical" evidence="1">
    <location>
        <begin position="9"/>
        <end position="26"/>
    </location>
</feature>
<sequence>MSGLRTRDIVLGLVAVAVVAFAVYLIDPSLGGLLRRDGFMGTLSSASLGNQPANFPGGAGGAMRDSVMSNPNRAEGFANLGDMEGPASFGDAEKPEGCYPRDQLTPGELLPKDQNSVWSQQNPMGTGSLKGKNFLSAGALIGINTVGQSMRNANYQLRSEPPNPQVAVSVFNQSTIEPDTNRRSLEIA</sequence>
<keyword evidence="1" id="KW-1133">Transmembrane helix</keyword>
<dbReference type="InterPro" id="IPR055730">
    <property type="entry name" value="P11_C"/>
</dbReference>
<proteinExistence type="predicted"/>
<dbReference type="AlphaFoldDB" id="A0A6C0DJ17"/>
<keyword evidence="1" id="KW-0472">Membrane</keyword>
<feature type="domain" description="Minor capsid protein P11 C-terminal conserved region" evidence="2">
    <location>
        <begin position="104"/>
        <end position="186"/>
    </location>
</feature>
<dbReference type="Pfam" id="PF23983">
    <property type="entry name" value="P11_C"/>
    <property type="match status" value="1"/>
</dbReference>
<evidence type="ECO:0000256" key="1">
    <source>
        <dbReference type="SAM" id="Phobius"/>
    </source>
</evidence>
<protein>
    <recommendedName>
        <fullName evidence="2">Minor capsid protein P11 C-terminal conserved region domain-containing protein</fullName>
    </recommendedName>
</protein>
<accession>A0A6C0DJ17</accession>
<evidence type="ECO:0000259" key="2">
    <source>
        <dbReference type="Pfam" id="PF23983"/>
    </source>
</evidence>